<dbReference type="InterPro" id="IPR036237">
    <property type="entry name" value="Xyl_isomerase-like_sf"/>
</dbReference>
<dbReference type="Proteomes" id="UP000823982">
    <property type="component" value="Unassembled WGS sequence"/>
</dbReference>
<comment type="caution">
    <text evidence="2">The sequence shown here is derived from an EMBL/GenBank/DDBJ whole genome shotgun (WGS) entry which is preliminary data.</text>
</comment>
<dbReference type="GO" id="GO:0016853">
    <property type="term" value="F:isomerase activity"/>
    <property type="evidence" value="ECO:0007669"/>
    <property type="project" value="UniProtKB-KW"/>
</dbReference>
<gene>
    <name evidence="2" type="ORF">IAD01_00215</name>
</gene>
<dbReference type="PANTHER" id="PTHR12110">
    <property type="entry name" value="HYDROXYPYRUVATE ISOMERASE"/>
    <property type="match status" value="1"/>
</dbReference>
<evidence type="ECO:0000259" key="1">
    <source>
        <dbReference type="Pfam" id="PF01261"/>
    </source>
</evidence>
<dbReference type="InterPro" id="IPR050312">
    <property type="entry name" value="IolE/XylAMocC-like"/>
</dbReference>
<dbReference type="InterPro" id="IPR013022">
    <property type="entry name" value="Xyl_isomerase-like_TIM-brl"/>
</dbReference>
<keyword evidence="2" id="KW-0413">Isomerase</keyword>
<proteinExistence type="predicted"/>
<name>A0A9D1JHL3_9FIRM</name>
<evidence type="ECO:0000313" key="3">
    <source>
        <dbReference type="Proteomes" id="UP000823982"/>
    </source>
</evidence>
<organism evidence="2 3">
    <name type="scientific">Candidatus Faeciplasma gallinarum</name>
    <dbReference type="NCBI Taxonomy" id="2840799"/>
    <lineage>
        <taxon>Bacteria</taxon>
        <taxon>Bacillati</taxon>
        <taxon>Bacillota</taxon>
        <taxon>Clostridia</taxon>
        <taxon>Eubacteriales</taxon>
        <taxon>Oscillospiraceae</taxon>
        <taxon>Oscillospiraceae incertae sedis</taxon>
        <taxon>Candidatus Faeciplasma</taxon>
    </lineage>
</organism>
<dbReference type="PANTHER" id="PTHR12110:SF41">
    <property type="entry name" value="INOSOSE DEHYDRATASE"/>
    <property type="match status" value="1"/>
</dbReference>
<dbReference type="AlphaFoldDB" id="A0A9D1JHL3"/>
<evidence type="ECO:0000313" key="2">
    <source>
        <dbReference type="EMBL" id="HIS23820.1"/>
    </source>
</evidence>
<dbReference type="Gene3D" id="3.20.20.150">
    <property type="entry name" value="Divalent-metal-dependent TIM barrel enzymes"/>
    <property type="match status" value="1"/>
</dbReference>
<sequence length="289" mass="32021">MEDIKIHAFTDEASEDIDSQVKALKRNALMGIELRGTELGNVADLSFVAACYISKKLRDSGASVWALGSPIGKISITDSFAPHLEKLRNLLELCKVFGTKYVRIFSFYIPAGHDPSEYRGEAMDRLVKMAEMARPYGVTLCHENEKGIYGDNAERCLDIYKTIPDIKGIFDPANFVQCGVDTLKAWEALGGYIKYMHIKDATSDGKVVPAGCGDANLEYIVSEFIKNGGRDFTIEPHLTVFKGLENLERKGDTKSQASEKYVYKNSDEAFDAACDAFKKLVKSLQEATV</sequence>
<reference evidence="2" key="1">
    <citation type="submission" date="2020-10" db="EMBL/GenBank/DDBJ databases">
        <authorList>
            <person name="Gilroy R."/>
        </authorList>
    </citation>
    <scope>NUCLEOTIDE SEQUENCE</scope>
    <source>
        <strain evidence="2">CHK157-1446</strain>
    </source>
</reference>
<dbReference type="Pfam" id="PF01261">
    <property type="entry name" value="AP_endonuc_2"/>
    <property type="match status" value="1"/>
</dbReference>
<reference evidence="2" key="2">
    <citation type="journal article" date="2021" name="PeerJ">
        <title>Extensive microbial diversity within the chicken gut microbiome revealed by metagenomics and culture.</title>
        <authorList>
            <person name="Gilroy R."/>
            <person name="Ravi A."/>
            <person name="Getino M."/>
            <person name="Pursley I."/>
            <person name="Horton D.L."/>
            <person name="Alikhan N.F."/>
            <person name="Baker D."/>
            <person name="Gharbi K."/>
            <person name="Hall N."/>
            <person name="Watson M."/>
            <person name="Adriaenssens E.M."/>
            <person name="Foster-Nyarko E."/>
            <person name="Jarju S."/>
            <person name="Secka A."/>
            <person name="Antonio M."/>
            <person name="Oren A."/>
            <person name="Chaudhuri R.R."/>
            <person name="La Ragione R."/>
            <person name="Hildebrand F."/>
            <person name="Pallen M.J."/>
        </authorList>
    </citation>
    <scope>NUCLEOTIDE SEQUENCE</scope>
    <source>
        <strain evidence="2">CHK157-1446</strain>
    </source>
</reference>
<dbReference type="SUPFAM" id="SSF51658">
    <property type="entry name" value="Xylose isomerase-like"/>
    <property type="match status" value="1"/>
</dbReference>
<feature type="domain" description="Xylose isomerase-like TIM barrel" evidence="1">
    <location>
        <begin position="23"/>
        <end position="235"/>
    </location>
</feature>
<dbReference type="EMBL" id="DVIR01000002">
    <property type="protein sequence ID" value="HIS23820.1"/>
    <property type="molecule type" value="Genomic_DNA"/>
</dbReference>
<accession>A0A9D1JHL3</accession>
<protein>
    <submittedName>
        <fullName evidence="2">Sugar phosphate isomerase/epimerase</fullName>
    </submittedName>
</protein>